<reference evidence="9 10" key="1">
    <citation type="submission" date="2016-02" db="EMBL/GenBank/DDBJ databases">
        <title>Genome sequence of Clostridium thermobutyricum DSM 4928.</title>
        <authorList>
            <person name="Poehlein A."/>
            <person name="Daniel R."/>
        </authorList>
    </citation>
    <scope>NUCLEOTIDE SEQUENCE [LARGE SCALE GENOMIC DNA]</scope>
    <source>
        <strain evidence="9 10">DSM 4928</strain>
    </source>
</reference>
<keyword evidence="5" id="KW-0479">Metal-binding</keyword>
<dbReference type="SUPFAM" id="SSF55658">
    <property type="entry name" value="L9 N-domain-like"/>
    <property type="match status" value="1"/>
</dbReference>
<dbReference type="InterPro" id="IPR050092">
    <property type="entry name" value="RNase_H"/>
</dbReference>
<keyword evidence="4" id="KW-0540">Nuclease</keyword>
<dbReference type="InterPro" id="IPR036397">
    <property type="entry name" value="RNaseH_sf"/>
</dbReference>
<evidence type="ECO:0000256" key="5">
    <source>
        <dbReference type="ARBA" id="ARBA00022723"/>
    </source>
</evidence>
<evidence type="ECO:0000256" key="1">
    <source>
        <dbReference type="ARBA" id="ARBA00000077"/>
    </source>
</evidence>
<proteinExistence type="inferred from homology"/>
<dbReference type="PANTHER" id="PTHR10642">
    <property type="entry name" value="RIBONUCLEASE H1"/>
    <property type="match status" value="1"/>
</dbReference>
<dbReference type="RefSeq" id="WP_080022315.1">
    <property type="nucleotide sequence ID" value="NZ_LTAY01000028.1"/>
</dbReference>
<evidence type="ECO:0000256" key="2">
    <source>
        <dbReference type="ARBA" id="ARBA00005300"/>
    </source>
</evidence>
<gene>
    <name evidence="9" type="primary">rnhA</name>
    <name evidence="9" type="ORF">CLTHE_10380</name>
</gene>
<dbReference type="GO" id="GO:0003676">
    <property type="term" value="F:nucleic acid binding"/>
    <property type="evidence" value="ECO:0007669"/>
    <property type="project" value="UniProtKB-UniRule"/>
</dbReference>
<keyword evidence="7 9" id="KW-0378">Hydrolase</keyword>
<evidence type="ECO:0000259" key="8">
    <source>
        <dbReference type="PROSITE" id="PS50879"/>
    </source>
</evidence>
<sequence length="213" mass="23856">MAGKFYSVYKGKSGEPKIFTSWDECKKEVIGFKGAIYKSFKTKEEAEQFILLNVNSSSGVKKDASLKEESFIADEGLTAYVDGSFSLEKKNYSYGMVCIENGEVVFTANGVGTDKNAISLRNVSGEVNGAMKAVEYAIENNFKQITIVFDYQGIESWALGTWKRNNDITKNYNEFMQEKMKEIKINFKKVKGHSGDKFNDMADKLAKEALGII</sequence>
<comment type="similarity">
    <text evidence="2">Belongs to the RNase H family.</text>
</comment>
<dbReference type="EMBL" id="LTAY01000028">
    <property type="protein sequence ID" value="OPX48749.1"/>
    <property type="molecule type" value="Genomic_DNA"/>
</dbReference>
<dbReference type="AlphaFoldDB" id="A0A1V4SWM4"/>
<dbReference type="Pfam" id="PF00075">
    <property type="entry name" value="RNase_H"/>
    <property type="match status" value="1"/>
</dbReference>
<dbReference type="Proteomes" id="UP000191448">
    <property type="component" value="Unassembled WGS sequence"/>
</dbReference>
<evidence type="ECO:0000256" key="3">
    <source>
        <dbReference type="ARBA" id="ARBA00012180"/>
    </source>
</evidence>
<keyword evidence="6" id="KW-0255">Endonuclease</keyword>
<dbReference type="Gene3D" id="3.40.970.10">
    <property type="entry name" value="Ribonuclease H1, N-terminal domain"/>
    <property type="match status" value="1"/>
</dbReference>
<dbReference type="Pfam" id="PF01693">
    <property type="entry name" value="Cauli_VI"/>
    <property type="match status" value="1"/>
</dbReference>
<dbReference type="InterPro" id="IPR009027">
    <property type="entry name" value="Ribosomal_bL9/RNase_H1_N"/>
</dbReference>
<evidence type="ECO:0000313" key="9">
    <source>
        <dbReference type="EMBL" id="OPX48749.1"/>
    </source>
</evidence>
<dbReference type="PROSITE" id="PS50879">
    <property type="entry name" value="RNASE_H_1"/>
    <property type="match status" value="1"/>
</dbReference>
<dbReference type="CDD" id="cd09277">
    <property type="entry name" value="RNase_HI_bacteria_like"/>
    <property type="match status" value="1"/>
</dbReference>
<evidence type="ECO:0000256" key="6">
    <source>
        <dbReference type="ARBA" id="ARBA00022759"/>
    </source>
</evidence>
<name>A0A1V4SWM4_9CLOT</name>
<dbReference type="OrthoDB" id="9811552at2"/>
<protein>
    <recommendedName>
        <fullName evidence="3">ribonuclease H</fullName>
        <ecNumber evidence="3">3.1.26.4</ecNumber>
    </recommendedName>
</protein>
<evidence type="ECO:0000256" key="4">
    <source>
        <dbReference type="ARBA" id="ARBA00022722"/>
    </source>
</evidence>
<dbReference type="InterPro" id="IPR011320">
    <property type="entry name" value="RNase_H1_N"/>
</dbReference>
<organism evidence="9 10">
    <name type="scientific">Clostridium thermobutyricum DSM 4928</name>
    <dbReference type="NCBI Taxonomy" id="1121339"/>
    <lineage>
        <taxon>Bacteria</taxon>
        <taxon>Bacillati</taxon>
        <taxon>Bacillota</taxon>
        <taxon>Clostridia</taxon>
        <taxon>Eubacteriales</taxon>
        <taxon>Clostridiaceae</taxon>
        <taxon>Clostridium</taxon>
    </lineage>
</organism>
<dbReference type="Gene3D" id="3.30.420.10">
    <property type="entry name" value="Ribonuclease H-like superfamily/Ribonuclease H"/>
    <property type="match status" value="1"/>
</dbReference>
<feature type="domain" description="RNase H type-1" evidence="8">
    <location>
        <begin position="73"/>
        <end position="211"/>
    </location>
</feature>
<dbReference type="EC" id="3.1.26.4" evidence="3"/>
<dbReference type="SUPFAM" id="SSF53098">
    <property type="entry name" value="Ribonuclease H-like"/>
    <property type="match status" value="1"/>
</dbReference>
<dbReference type="InterPro" id="IPR002156">
    <property type="entry name" value="RNaseH_domain"/>
</dbReference>
<dbReference type="GO" id="GO:0004523">
    <property type="term" value="F:RNA-DNA hybrid ribonuclease activity"/>
    <property type="evidence" value="ECO:0007669"/>
    <property type="project" value="UniProtKB-UniRule"/>
</dbReference>
<dbReference type="GO" id="GO:0005737">
    <property type="term" value="C:cytoplasm"/>
    <property type="evidence" value="ECO:0007669"/>
    <property type="project" value="UniProtKB-SubCell"/>
</dbReference>
<dbReference type="GO" id="GO:0043137">
    <property type="term" value="P:DNA replication, removal of RNA primer"/>
    <property type="evidence" value="ECO:0007669"/>
    <property type="project" value="TreeGrafter"/>
</dbReference>
<comment type="catalytic activity">
    <reaction evidence="1">
        <text>Endonucleolytic cleavage to 5'-phosphomonoester.</text>
        <dbReference type="EC" id="3.1.26.4"/>
    </reaction>
</comment>
<comment type="caution">
    <text evidence="9">The sequence shown here is derived from an EMBL/GenBank/DDBJ whole genome shotgun (WGS) entry which is preliminary data.</text>
</comment>
<evidence type="ECO:0000256" key="7">
    <source>
        <dbReference type="ARBA" id="ARBA00022801"/>
    </source>
</evidence>
<dbReference type="GO" id="GO:0046872">
    <property type="term" value="F:metal ion binding"/>
    <property type="evidence" value="ECO:0007669"/>
    <property type="project" value="UniProtKB-KW"/>
</dbReference>
<dbReference type="PANTHER" id="PTHR10642:SF26">
    <property type="entry name" value="RIBONUCLEASE H1"/>
    <property type="match status" value="1"/>
</dbReference>
<dbReference type="InterPro" id="IPR037056">
    <property type="entry name" value="RNase_H1_N_sf"/>
</dbReference>
<evidence type="ECO:0000313" key="10">
    <source>
        <dbReference type="Proteomes" id="UP000191448"/>
    </source>
</evidence>
<accession>A0A1V4SWM4</accession>
<dbReference type="InterPro" id="IPR012337">
    <property type="entry name" value="RNaseH-like_sf"/>
</dbReference>